<evidence type="ECO:0000313" key="3">
    <source>
        <dbReference type="EMBL" id="SVC60217.1"/>
    </source>
</evidence>
<accession>A0A382NIW2</accession>
<gene>
    <name evidence="3" type="ORF">METZ01_LOCUS313071</name>
</gene>
<dbReference type="CDD" id="cd00531">
    <property type="entry name" value="NTF2_like"/>
    <property type="match status" value="1"/>
</dbReference>
<dbReference type="Pfam" id="PF13577">
    <property type="entry name" value="SnoaL_4"/>
    <property type="match status" value="1"/>
</dbReference>
<feature type="domain" description="SnoaL-like" evidence="2">
    <location>
        <begin position="6"/>
        <end position="129"/>
    </location>
</feature>
<protein>
    <recommendedName>
        <fullName evidence="2">SnoaL-like domain-containing protein</fullName>
    </recommendedName>
</protein>
<sequence>MKISVEELADREAIRQTIFNLARSVDRCDEELMRNCFHSDATDDHSSFRGSADEFIKWVMPVLKNMERTQHTIGQVIVDLDGDTARTESYFIAYHRIFNENVPGDMFACGRYLDWFEKRDGDWKILHRHALYDWNKNDAATGAWDEEPAASGILRGDRSPNDSTYTMGGPGSPPEINK</sequence>
<organism evidence="3">
    <name type="scientific">marine metagenome</name>
    <dbReference type="NCBI Taxonomy" id="408172"/>
    <lineage>
        <taxon>unclassified sequences</taxon>
        <taxon>metagenomes</taxon>
        <taxon>ecological metagenomes</taxon>
    </lineage>
</organism>
<evidence type="ECO:0000256" key="1">
    <source>
        <dbReference type="SAM" id="MobiDB-lite"/>
    </source>
</evidence>
<feature type="region of interest" description="Disordered" evidence="1">
    <location>
        <begin position="146"/>
        <end position="178"/>
    </location>
</feature>
<dbReference type="Gene3D" id="3.10.450.50">
    <property type="match status" value="1"/>
</dbReference>
<name>A0A382NIW2_9ZZZZ</name>
<dbReference type="InterPro" id="IPR032710">
    <property type="entry name" value="NTF2-like_dom_sf"/>
</dbReference>
<dbReference type="SUPFAM" id="SSF54427">
    <property type="entry name" value="NTF2-like"/>
    <property type="match status" value="1"/>
</dbReference>
<proteinExistence type="predicted"/>
<dbReference type="InterPro" id="IPR037401">
    <property type="entry name" value="SnoaL-like"/>
</dbReference>
<evidence type="ECO:0000259" key="2">
    <source>
        <dbReference type="Pfam" id="PF13577"/>
    </source>
</evidence>
<dbReference type="EMBL" id="UINC01100280">
    <property type="protein sequence ID" value="SVC60217.1"/>
    <property type="molecule type" value="Genomic_DNA"/>
</dbReference>
<reference evidence="3" key="1">
    <citation type="submission" date="2018-05" db="EMBL/GenBank/DDBJ databases">
        <authorList>
            <person name="Lanie J.A."/>
            <person name="Ng W.-L."/>
            <person name="Kazmierczak K.M."/>
            <person name="Andrzejewski T.M."/>
            <person name="Davidsen T.M."/>
            <person name="Wayne K.J."/>
            <person name="Tettelin H."/>
            <person name="Glass J.I."/>
            <person name="Rusch D."/>
            <person name="Podicherti R."/>
            <person name="Tsui H.-C.T."/>
            <person name="Winkler M.E."/>
        </authorList>
    </citation>
    <scope>NUCLEOTIDE SEQUENCE</scope>
</reference>
<dbReference type="AlphaFoldDB" id="A0A382NIW2"/>